<dbReference type="GO" id="GO:0016787">
    <property type="term" value="F:hydrolase activity"/>
    <property type="evidence" value="ECO:0007669"/>
    <property type="project" value="InterPro"/>
</dbReference>
<evidence type="ECO:0000256" key="1">
    <source>
        <dbReference type="SAM" id="SignalP"/>
    </source>
</evidence>
<evidence type="ECO:0000313" key="2">
    <source>
        <dbReference type="EMBL" id="KAA0155976.1"/>
    </source>
</evidence>
<protein>
    <recommendedName>
        <fullName evidence="4">Pectin acetylesterase</fullName>
    </recommendedName>
</protein>
<evidence type="ECO:0000313" key="3">
    <source>
        <dbReference type="Proteomes" id="UP000323011"/>
    </source>
</evidence>
<reference evidence="2 3" key="1">
    <citation type="submission" date="2019-07" db="EMBL/GenBank/DDBJ databases">
        <title>Genomes of Cafeteria roenbergensis.</title>
        <authorList>
            <person name="Fischer M.G."/>
            <person name="Hackl T."/>
            <person name="Roman M."/>
        </authorList>
    </citation>
    <scope>NUCLEOTIDE SEQUENCE [LARGE SCALE GENOMIC DNA]</scope>
    <source>
        <strain evidence="2 3">BVI</strain>
    </source>
</reference>
<accession>A0A5A8CSD9</accession>
<dbReference type="SUPFAM" id="SSF53474">
    <property type="entry name" value="alpha/beta-Hydrolases"/>
    <property type="match status" value="1"/>
</dbReference>
<dbReference type="EMBL" id="VLTN01000005">
    <property type="protein sequence ID" value="KAA0155976.1"/>
    <property type="molecule type" value="Genomic_DNA"/>
</dbReference>
<gene>
    <name evidence="2" type="ORF">FNF29_01395</name>
</gene>
<keyword evidence="1" id="KW-0732">Signal</keyword>
<dbReference type="OMA" id="IEIDCAY"/>
<proteinExistence type="predicted"/>
<dbReference type="InterPro" id="IPR004963">
    <property type="entry name" value="PAE/NOTUM"/>
</dbReference>
<comment type="caution">
    <text evidence="2">The sequence shown here is derived from an EMBL/GenBank/DDBJ whole genome shotgun (WGS) entry which is preliminary data.</text>
</comment>
<dbReference type="PANTHER" id="PTHR21562">
    <property type="entry name" value="NOTUM-RELATED"/>
    <property type="match status" value="1"/>
</dbReference>
<keyword evidence="3" id="KW-1185">Reference proteome</keyword>
<name>A0A5A8CSD9_CAFRO</name>
<feature type="chain" id="PRO_5022982640" description="Pectin acetylesterase" evidence="1">
    <location>
        <begin position="20"/>
        <end position="389"/>
    </location>
</feature>
<organism evidence="2 3">
    <name type="scientific">Cafeteria roenbergensis</name>
    <name type="common">Marine flagellate</name>
    <dbReference type="NCBI Taxonomy" id="33653"/>
    <lineage>
        <taxon>Eukaryota</taxon>
        <taxon>Sar</taxon>
        <taxon>Stramenopiles</taxon>
        <taxon>Bigyra</taxon>
        <taxon>Opalozoa</taxon>
        <taxon>Bicosoecida</taxon>
        <taxon>Cafeteriaceae</taxon>
        <taxon>Cafeteria</taxon>
    </lineage>
</organism>
<feature type="signal peptide" evidence="1">
    <location>
        <begin position="1"/>
        <end position="19"/>
    </location>
</feature>
<dbReference type="AlphaFoldDB" id="A0A5A8CSD9"/>
<dbReference type="Proteomes" id="UP000323011">
    <property type="component" value="Unassembled WGS sequence"/>
</dbReference>
<dbReference type="PANTHER" id="PTHR21562:SF67">
    <property type="entry name" value="PECTIN ACETYLESTERASE"/>
    <property type="match status" value="1"/>
</dbReference>
<dbReference type="Pfam" id="PF03283">
    <property type="entry name" value="PAE"/>
    <property type="match status" value="1"/>
</dbReference>
<evidence type="ECO:0008006" key="4">
    <source>
        <dbReference type="Google" id="ProtNLM"/>
    </source>
</evidence>
<sequence>MRAVLTLLAAAALAATAAAASGVCNAHFGPATGVADEDATAVFLTDAAKSDGAVCLDGTPGAYYFRPGLPGVNKWYIHHQGGGWCESPEDCLGRSKTNLGSSSKYPAKASLGGGYFSQDPKENPMMATWNMVFIRYCDGGSFSGSNFTTLNVDGTRLYLRGHHILQAVMADLQTRDIGKATDVVISGCSAGGLATYLHVDEWRSQLSQATKVVGLPDSGFFLDVEDPIASEQLGETTPGNYHDGLRWVFQAQNASSGVNQDCIEAHRSTGDTWMCMFAEHTAPHIKTPVFALQSKYDSWQSDHVLSTKTDAMMNALGANITSRLQANLLSNPHNGAFLDGCYHHCGRWGEILPIDGDEQSTAFLKFYYGITEQTFWNQDVTYPCDKCCI</sequence>
<dbReference type="InterPro" id="IPR029058">
    <property type="entry name" value="AB_hydrolase_fold"/>
</dbReference>